<gene>
    <name evidence="1" type="ORF">HAX54_005459</name>
</gene>
<evidence type="ECO:0000313" key="2">
    <source>
        <dbReference type="Proteomes" id="UP000823775"/>
    </source>
</evidence>
<feature type="non-terminal residue" evidence="1">
    <location>
        <position position="85"/>
    </location>
</feature>
<dbReference type="EMBL" id="JACEIK010001272">
    <property type="protein sequence ID" value="MCD7467817.1"/>
    <property type="molecule type" value="Genomic_DNA"/>
</dbReference>
<sequence>TMASKGKEVVMYQSLKITRKGKKGASSSASKVSLARRFGAKAVEPHDKIRELGVGYIFNEPERYNLTLVRNFYTNWDTSFGESTK</sequence>
<accession>A0ABS8T8T0</accession>
<reference evidence="1 2" key="1">
    <citation type="journal article" date="2021" name="BMC Genomics">
        <title>Datura genome reveals duplications of psychoactive alkaloid biosynthetic genes and high mutation rate following tissue culture.</title>
        <authorList>
            <person name="Rajewski A."/>
            <person name="Carter-House D."/>
            <person name="Stajich J."/>
            <person name="Litt A."/>
        </authorList>
    </citation>
    <scope>NUCLEOTIDE SEQUENCE [LARGE SCALE GENOMIC DNA]</scope>
    <source>
        <strain evidence="1">AR-01</strain>
    </source>
</reference>
<keyword evidence="2" id="KW-1185">Reference proteome</keyword>
<evidence type="ECO:0000313" key="1">
    <source>
        <dbReference type="EMBL" id="MCD7467817.1"/>
    </source>
</evidence>
<protein>
    <submittedName>
        <fullName evidence="1">Uncharacterized protein</fullName>
    </submittedName>
</protein>
<comment type="caution">
    <text evidence="1">The sequence shown here is derived from an EMBL/GenBank/DDBJ whole genome shotgun (WGS) entry which is preliminary data.</text>
</comment>
<dbReference type="Proteomes" id="UP000823775">
    <property type="component" value="Unassembled WGS sequence"/>
</dbReference>
<feature type="non-terminal residue" evidence="1">
    <location>
        <position position="1"/>
    </location>
</feature>
<proteinExistence type="predicted"/>
<organism evidence="1 2">
    <name type="scientific">Datura stramonium</name>
    <name type="common">Jimsonweed</name>
    <name type="synonym">Common thornapple</name>
    <dbReference type="NCBI Taxonomy" id="4076"/>
    <lineage>
        <taxon>Eukaryota</taxon>
        <taxon>Viridiplantae</taxon>
        <taxon>Streptophyta</taxon>
        <taxon>Embryophyta</taxon>
        <taxon>Tracheophyta</taxon>
        <taxon>Spermatophyta</taxon>
        <taxon>Magnoliopsida</taxon>
        <taxon>eudicotyledons</taxon>
        <taxon>Gunneridae</taxon>
        <taxon>Pentapetalae</taxon>
        <taxon>asterids</taxon>
        <taxon>lamiids</taxon>
        <taxon>Solanales</taxon>
        <taxon>Solanaceae</taxon>
        <taxon>Solanoideae</taxon>
        <taxon>Datureae</taxon>
        <taxon>Datura</taxon>
    </lineage>
</organism>
<name>A0ABS8T8T0_DATST</name>